<dbReference type="InterPro" id="IPR051158">
    <property type="entry name" value="Metallophosphoesterase_sf"/>
</dbReference>
<dbReference type="GO" id="GO:0046872">
    <property type="term" value="F:metal ion binding"/>
    <property type="evidence" value="ECO:0007669"/>
    <property type="project" value="UniProtKB-KW"/>
</dbReference>
<dbReference type="SUPFAM" id="SSF56300">
    <property type="entry name" value="Metallo-dependent phosphatases"/>
    <property type="match status" value="1"/>
</dbReference>
<dbReference type="GO" id="GO:0009245">
    <property type="term" value="P:lipid A biosynthetic process"/>
    <property type="evidence" value="ECO:0007669"/>
    <property type="project" value="TreeGrafter"/>
</dbReference>
<dbReference type="EMBL" id="CP042425">
    <property type="protein sequence ID" value="QEL19278.1"/>
    <property type="molecule type" value="Genomic_DNA"/>
</dbReference>
<evidence type="ECO:0000256" key="1">
    <source>
        <dbReference type="ARBA" id="ARBA00022723"/>
    </source>
</evidence>
<evidence type="ECO:0000313" key="4">
    <source>
        <dbReference type="EMBL" id="QEL19278.1"/>
    </source>
</evidence>
<sequence>MTPRGLVCHNARMKRLAWLTDIHLNFLSPPAVDDFLRTLADTKADGFAITGDIAEGPDVVEHLEAIAESVKRPVYFVLGNHDFYRGSIAGVREKVRDLCAAVPNLHWMTDDGVIPLTENACLVGVDGWGDGRVGDYDGSTVMLNDWDLIEEFDGLKESKFERLKKLNALGDDSADRLRLLLPEALTGFRHVVALTHVPPFREACWHDGKVSGEDWLPHFTCKAVGDVMAVAMAGAPDRDMTVLCGHTHGGGEVEMLPNLHVLTGGAEYRHPVIQHVLEVD</sequence>
<keyword evidence="2" id="KW-0378">Hydrolase</keyword>
<dbReference type="Gene3D" id="3.60.21.10">
    <property type="match status" value="1"/>
</dbReference>
<dbReference type="GO" id="GO:0008758">
    <property type="term" value="F:UDP-2,3-diacylglucosamine hydrolase activity"/>
    <property type="evidence" value="ECO:0007669"/>
    <property type="project" value="TreeGrafter"/>
</dbReference>
<proteinExistence type="predicted"/>
<dbReference type="KEGG" id="lrs:PX52LOC_06341"/>
<keyword evidence="5" id="KW-1185">Reference proteome</keyword>
<evidence type="ECO:0000313" key="5">
    <source>
        <dbReference type="Proteomes" id="UP000324974"/>
    </source>
</evidence>
<organism evidence="4 5">
    <name type="scientific">Limnoglobus roseus</name>
    <dbReference type="NCBI Taxonomy" id="2598579"/>
    <lineage>
        <taxon>Bacteria</taxon>
        <taxon>Pseudomonadati</taxon>
        <taxon>Planctomycetota</taxon>
        <taxon>Planctomycetia</taxon>
        <taxon>Gemmatales</taxon>
        <taxon>Gemmataceae</taxon>
        <taxon>Limnoglobus</taxon>
    </lineage>
</organism>
<dbReference type="Pfam" id="PF00149">
    <property type="entry name" value="Metallophos"/>
    <property type="match status" value="1"/>
</dbReference>
<dbReference type="PANTHER" id="PTHR31302:SF31">
    <property type="entry name" value="PHOSPHODIESTERASE YAEI"/>
    <property type="match status" value="1"/>
</dbReference>
<dbReference type="Proteomes" id="UP000324974">
    <property type="component" value="Chromosome"/>
</dbReference>
<evidence type="ECO:0000256" key="2">
    <source>
        <dbReference type="ARBA" id="ARBA00022801"/>
    </source>
</evidence>
<dbReference type="InterPro" id="IPR004843">
    <property type="entry name" value="Calcineurin-like_PHP"/>
</dbReference>
<keyword evidence="1" id="KW-0479">Metal-binding</keyword>
<dbReference type="PANTHER" id="PTHR31302">
    <property type="entry name" value="TRANSMEMBRANE PROTEIN WITH METALLOPHOSPHOESTERASE DOMAIN-RELATED"/>
    <property type="match status" value="1"/>
</dbReference>
<dbReference type="InterPro" id="IPR029052">
    <property type="entry name" value="Metallo-depent_PP-like"/>
</dbReference>
<dbReference type="GO" id="GO:0016020">
    <property type="term" value="C:membrane"/>
    <property type="evidence" value="ECO:0007669"/>
    <property type="project" value="GOC"/>
</dbReference>
<gene>
    <name evidence="4" type="ORF">PX52LOC_06341</name>
</gene>
<protein>
    <submittedName>
        <fullName evidence="4">Phosphoesterase</fullName>
    </submittedName>
</protein>
<dbReference type="AlphaFoldDB" id="A0A5C1AQX6"/>
<accession>A0A5C1AQX6</accession>
<feature type="domain" description="Calcineurin-like phosphoesterase" evidence="3">
    <location>
        <begin position="15"/>
        <end position="224"/>
    </location>
</feature>
<name>A0A5C1AQX6_9BACT</name>
<reference evidence="5" key="1">
    <citation type="submission" date="2019-08" db="EMBL/GenBank/DDBJ databases">
        <title>Limnoglobus roseus gen. nov., sp. nov., a novel freshwater planctomycete with a giant genome from the family Gemmataceae.</title>
        <authorList>
            <person name="Kulichevskaya I.S."/>
            <person name="Naumoff D.G."/>
            <person name="Miroshnikov K."/>
            <person name="Ivanova A."/>
            <person name="Philippov D.A."/>
            <person name="Hakobyan A."/>
            <person name="Rijpstra I.C."/>
            <person name="Sinninghe Damste J.S."/>
            <person name="Liesack W."/>
            <person name="Dedysh S.N."/>
        </authorList>
    </citation>
    <scope>NUCLEOTIDE SEQUENCE [LARGE SCALE GENOMIC DNA]</scope>
    <source>
        <strain evidence="5">PX52</strain>
    </source>
</reference>
<evidence type="ECO:0000259" key="3">
    <source>
        <dbReference type="Pfam" id="PF00149"/>
    </source>
</evidence>